<sequence>MAADTGMARVLIVEDDEITRNLYEAVLVGAGFATEAVGSLADLQARINQERFDVILLDLRLPDGNALKLVSKLRSTTSAGIIVVTSSSEAADRLKGLESGADEYVEKPLHPRELIARVRNLATRLHEIVRPVPGSPVHCFEGWTVDLEARNICLETGAKIHLTENEFRLLDILIRSAPKPVSRDRLLAGLRHDGTVTARAVDKAIYRIRSKLQRIRGVMPLIETAHGLGYRLVDKQMNSTD</sequence>
<dbReference type="GO" id="GO:0006355">
    <property type="term" value="P:regulation of DNA-templated transcription"/>
    <property type="evidence" value="ECO:0007669"/>
    <property type="project" value="InterPro"/>
</dbReference>
<dbReference type="PROSITE" id="PS50110">
    <property type="entry name" value="RESPONSE_REGULATORY"/>
    <property type="match status" value="1"/>
</dbReference>
<dbReference type="InterPro" id="IPR036388">
    <property type="entry name" value="WH-like_DNA-bd_sf"/>
</dbReference>
<dbReference type="Gene3D" id="3.40.50.2300">
    <property type="match status" value="1"/>
</dbReference>
<evidence type="ECO:0000256" key="6">
    <source>
        <dbReference type="PROSITE-ProRule" id="PRU00169"/>
    </source>
</evidence>
<dbReference type="SMART" id="SM00862">
    <property type="entry name" value="Trans_reg_C"/>
    <property type="match status" value="1"/>
</dbReference>
<dbReference type="InterPro" id="IPR001789">
    <property type="entry name" value="Sig_transdc_resp-reg_receiver"/>
</dbReference>
<feature type="domain" description="Response regulatory" evidence="8">
    <location>
        <begin position="9"/>
        <end position="122"/>
    </location>
</feature>
<dbReference type="GO" id="GO:0005829">
    <property type="term" value="C:cytosol"/>
    <property type="evidence" value="ECO:0007669"/>
    <property type="project" value="TreeGrafter"/>
</dbReference>
<name>A0A939KRT1_9PROT</name>
<dbReference type="GO" id="GO:0032993">
    <property type="term" value="C:protein-DNA complex"/>
    <property type="evidence" value="ECO:0007669"/>
    <property type="project" value="TreeGrafter"/>
</dbReference>
<dbReference type="RefSeq" id="WP_207846779.1">
    <property type="nucleotide sequence ID" value="NZ_JAFVMH010000007.1"/>
</dbReference>
<dbReference type="Gene3D" id="1.10.10.10">
    <property type="entry name" value="Winged helix-like DNA-binding domain superfamily/Winged helix DNA-binding domain"/>
    <property type="match status" value="1"/>
</dbReference>
<dbReference type="SMART" id="SM00448">
    <property type="entry name" value="REC"/>
    <property type="match status" value="1"/>
</dbReference>
<dbReference type="GO" id="GO:0000156">
    <property type="term" value="F:phosphorelay response regulator activity"/>
    <property type="evidence" value="ECO:0007669"/>
    <property type="project" value="TreeGrafter"/>
</dbReference>
<evidence type="ECO:0000259" key="8">
    <source>
        <dbReference type="PROSITE" id="PS50110"/>
    </source>
</evidence>
<evidence type="ECO:0000256" key="1">
    <source>
        <dbReference type="ARBA" id="ARBA00022553"/>
    </source>
</evidence>
<keyword evidence="2" id="KW-0902">Two-component regulatory system</keyword>
<dbReference type="Pfam" id="PF00072">
    <property type="entry name" value="Response_reg"/>
    <property type="match status" value="1"/>
</dbReference>
<evidence type="ECO:0000259" key="9">
    <source>
        <dbReference type="PROSITE" id="PS51755"/>
    </source>
</evidence>
<dbReference type="InterPro" id="IPR001867">
    <property type="entry name" value="OmpR/PhoB-type_DNA-bd"/>
</dbReference>
<dbReference type="CDD" id="cd00383">
    <property type="entry name" value="trans_reg_C"/>
    <property type="match status" value="1"/>
</dbReference>
<feature type="modified residue" description="4-aspartylphosphate" evidence="6">
    <location>
        <position position="58"/>
    </location>
</feature>
<organism evidence="10 11">
    <name type="scientific">Acetobacter garciniae</name>
    <dbReference type="NCBI Taxonomy" id="2817435"/>
    <lineage>
        <taxon>Bacteria</taxon>
        <taxon>Pseudomonadati</taxon>
        <taxon>Pseudomonadota</taxon>
        <taxon>Alphaproteobacteria</taxon>
        <taxon>Acetobacterales</taxon>
        <taxon>Acetobacteraceae</taxon>
        <taxon>Acetobacter</taxon>
    </lineage>
</organism>
<comment type="caution">
    <text evidence="10">The sequence shown here is derived from an EMBL/GenBank/DDBJ whole genome shotgun (WGS) entry which is preliminary data.</text>
</comment>
<keyword evidence="4 7" id="KW-0238">DNA-binding</keyword>
<evidence type="ECO:0000256" key="7">
    <source>
        <dbReference type="PROSITE-ProRule" id="PRU01091"/>
    </source>
</evidence>
<dbReference type="Pfam" id="PF00486">
    <property type="entry name" value="Trans_reg_C"/>
    <property type="match status" value="1"/>
</dbReference>
<dbReference type="SUPFAM" id="SSF52172">
    <property type="entry name" value="CheY-like"/>
    <property type="match status" value="1"/>
</dbReference>
<keyword evidence="11" id="KW-1185">Reference proteome</keyword>
<evidence type="ECO:0000313" key="11">
    <source>
        <dbReference type="Proteomes" id="UP000664073"/>
    </source>
</evidence>
<keyword evidence="5" id="KW-0804">Transcription</keyword>
<dbReference type="PANTHER" id="PTHR48111:SF1">
    <property type="entry name" value="TWO-COMPONENT RESPONSE REGULATOR ORR33"/>
    <property type="match status" value="1"/>
</dbReference>
<dbReference type="InterPro" id="IPR016032">
    <property type="entry name" value="Sig_transdc_resp-reg_C-effctor"/>
</dbReference>
<evidence type="ECO:0000256" key="5">
    <source>
        <dbReference type="ARBA" id="ARBA00023163"/>
    </source>
</evidence>
<dbReference type="InterPro" id="IPR011006">
    <property type="entry name" value="CheY-like_superfamily"/>
</dbReference>
<keyword evidence="1 6" id="KW-0597">Phosphoprotein</keyword>
<dbReference type="AlphaFoldDB" id="A0A939KRT1"/>
<protein>
    <submittedName>
        <fullName evidence="10">Response regulator transcription factor</fullName>
    </submittedName>
</protein>
<feature type="DNA-binding region" description="OmpR/PhoB-type" evidence="7">
    <location>
        <begin position="135"/>
        <end position="234"/>
    </location>
</feature>
<gene>
    <name evidence="10" type="ORF">J2D77_13145</name>
</gene>
<dbReference type="GO" id="GO:0000976">
    <property type="term" value="F:transcription cis-regulatory region binding"/>
    <property type="evidence" value="ECO:0007669"/>
    <property type="project" value="TreeGrafter"/>
</dbReference>
<dbReference type="InterPro" id="IPR039420">
    <property type="entry name" value="WalR-like"/>
</dbReference>
<evidence type="ECO:0000313" key="10">
    <source>
        <dbReference type="EMBL" id="MBO1326096.1"/>
    </source>
</evidence>
<evidence type="ECO:0000256" key="4">
    <source>
        <dbReference type="ARBA" id="ARBA00023125"/>
    </source>
</evidence>
<evidence type="ECO:0000256" key="2">
    <source>
        <dbReference type="ARBA" id="ARBA00023012"/>
    </source>
</evidence>
<dbReference type="PROSITE" id="PS51755">
    <property type="entry name" value="OMPR_PHOB"/>
    <property type="match status" value="1"/>
</dbReference>
<accession>A0A939KRT1</accession>
<evidence type="ECO:0000256" key="3">
    <source>
        <dbReference type="ARBA" id="ARBA00023015"/>
    </source>
</evidence>
<dbReference type="Proteomes" id="UP000664073">
    <property type="component" value="Unassembled WGS sequence"/>
</dbReference>
<dbReference type="SUPFAM" id="SSF46894">
    <property type="entry name" value="C-terminal effector domain of the bipartite response regulators"/>
    <property type="match status" value="1"/>
</dbReference>
<dbReference type="PANTHER" id="PTHR48111">
    <property type="entry name" value="REGULATOR OF RPOS"/>
    <property type="match status" value="1"/>
</dbReference>
<feature type="domain" description="OmpR/PhoB-type" evidence="9">
    <location>
        <begin position="135"/>
        <end position="234"/>
    </location>
</feature>
<reference evidence="10" key="1">
    <citation type="submission" date="2021-03" db="EMBL/GenBank/DDBJ databases">
        <title>The complete genome sequence of Acetobacter sp. TBRC 12339.</title>
        <authorList>
            <person name="Charoenyingcharoen P."/>
            <person name="Yukphan P."/>
        </authorList>
    </citation>
    <scope>NUCLEOTIDE SEQUENCE</scope>
    <source>
        <strain evidence="10">TBRC 12339</strain>
    </source>
</reference>
<keyword evidence="3" id="KW-0805">Transcription regulation</keyword>
<dbReference type="EMBL" id="JAFVMH010000007">
    <property type="protein sequence ID" value="MBO1326096.1"/>
    <property type="molecule type" value="Genomic_DNA"/>
</dbReference>
<proteinExistence type="predicted"/>